<dbReference type="GO" id="GO:0003924">
    <property type="term" value="F:GTPase activity"/>
    <property type="evidence" value="ECO:0007669"/>
    <property type="project" value="InterPro"/>
</dbReference>
<sequence length="1376" mass="160902">MERTLFYLFLVIISSITFHYIGGNDTRGVHENGGVPNNDRCSKMLSEGGDGEDGDMGADTDVDADADGQEGDENNFDVPIDCKNGNCFSSMEDLDKIIDDEKEKIKSKKKRGRAIQIVKPNVNHTELIIIEENLEVLKKIEKPIAIVSVLGDMHTGKSFLLNLLNEYVISDITKSEKYIENGFKVGNDITASTYGIWIWSEPIKITVKKLKKMYEYIDKNFTHFVKSYEYEKDEYNEEIIDLLNLYKTDDWIMKVEDLKLSDLEEVNLILMDTQGLNSPNVNKRYDEILYALTNLISTDIIFLTMKMINNKDLEFIESITKDANLFMLRAYTRSNGSTFSIKKNNFDKILDNMNNMNNIENNSLILESIASKNLMWVVHDFSQRLDVRKGKLWLDILLNSDRRDLDIKYWKKIISSKSKDKHDAYTTQQRKIAYLTDSQGTNGNARSGSTSGNGEGGVGESSSNYKLNVLYRNIDCVLLRNMYNNREIDFTNVNLSDLNEEYKSDVMLLRYKIYLRAMLHPKKIYSNVQMNYIANKVKKENLGSGSSGKEEGESELRESSNETELRDRYMSGQDVHDFITFLVKSANQNLFTNINQFFKQFKINRAEISRNDLVFLYRKYLLQFMENEDVEFMSYLSEENDDLGNIFEGKRSNYGRGKFEPGGGEEKEEGEQEEEVGGEIGEEAGGEVRGEVKMFSDDFMNKGDKKEERMEVYKLPPLLSEIGKYEELIREQILNIWYKYTESDFHDEEEKELIKDIEDNLYERLNQIKNEMIELGETNIRKFCKSACEDALQIVVEDIKMKSDQYPIKQKELNVFFESVSYNLMKYLEKKLSKNVDKLDLTYYKDEICNPLINNTFQEFYYLKKKNITLNESKLKLYFSNAVLKGKEMFEMLAESTDNITEYFKNKNIFFTILDKWYIDAVNVYMNTLTDFAKEEKEINEEYLDILDNDIKLLKQKAMEKWHAHCRDKTNALYNLHKNNLKNNFMDYFNFPLDELVLQDIYLNLKNQEELKYMDIYCANEESWNYEYKKFLVLTDDIYKYIKDENLKAIQITCQQPLDDLKNAIKNEIHNYYLWRSLRNTLYNRALIVLSSNIENIYLKNQRENKIQSSIEEKFPTKNTQYRKISKELMSKVINRWLNNDIYNIYYPIIRKQLIHKVVCYLGIANVFGTEGAIIFSILLISVTAIYLYNYHIVKFKNKVAKNTKKLLQSQNLMNLSGMSGYKDVGGGYKDLGGYKDFGSNPKMRMFKPNVMKFADYEKDGKYHTHNLPPEYKMQNDMSQFIDHKGRLNRSNKAEDYTTYGNPAKFQRSDKVDTYTWRYTNNGNLPARLNFLIPYHFIVCIFGSSACHLRHYAEFLLRGCNPNDIVRGGGEGSTSW</sequence>
<feature type="compositionally biased region" description="Basic and acidic residues" evidence="1">
    <location>
        <begin position="548"/>
        <end position="565"/>
    </location>
</feature>
<dbReference type="SUPFAM" id="SSF52540">
    <property type="entry name" value="P-loop containing nucleoside triphosphate hydrolases"/>
    <property type="match status" value="1"/>
</dbReference>
<dbReference type="Proteomes" id="UP000078560">
    <property type="component" value="Unassembled WGS sequence"/>
</dbReference>
<evidence type="ECO:0000313" key="4">
    <source>
        <dbReference type="EMBL" id="SBS86455.1"/>
    </source>
</evidence>
<organism evidence="4 7">
    <name type="scientific">Plasmodium ovale curtisi</name>
    <dbReference type="NCBI Taxonomy" id="864141"/>
    <lineage>
        <taxon>Eukaryota</taxon>
        <taxon>Sar</taxon>
        <taxon>Alveolata</taxon>
        <taxon>Apicomplexa</taxon>
        <taxon>Aconoidasida</taxon>
        <taxon>Haemosporida</taxon>
        <taxon>Plasmodiidae</taxon>
        <taxon>Plasmodium</taxon>
        <taxon>Plasmodium (Plasmodium)</taxon>
    </lineage>
</organism>
<feature type="compositionally biased region" description="Acidic residues" evidence="1">
    <location>
        <begin position="49"/>
        <end position="75"/>
    </location>
</feature>
<dbReference type="Proteomes" id="UP000078546">
    <property type="component" value="Unassembled WGS sequence"/>
</dbReference>
<feature type="region of interest" description="Disordered" evidence="1">
    <location>
        <begin position="436"/>
        <end position="460"/>
    </location>
</feature>
<dbReference type="Pfam" id="PF02263">
    <property type="entry name" value="GBP"/>
    <property type="match status" value="2"/>
</dbReference>
<dbReference type="PANTHER" id="PTHR23313:SF0">
    <property type="entry name" value="TESTIS-EXPRESSED PROTEIN 9"/>
    <property type="match status" value="1"/>
</dbReference>
<dbReference type="EMBL" id="FLQU01000495">
    <property type="protein sequence ID" value="SBS86455.1"/>
    <property type="molecule type" value="Genomic_DNA"/>
</dbReference>
<evidence type="ECO:0000256" key="1">
    <source>
        <dbReference type="SAM" id="MobiDB-lite"/>
    </source>
</evidence>
<keyword evidence="2" id="KW-0472">Membrane</keyword>
<dbReference type="PANTHER" id="PTHR23313">
    <property type="entry name" value="TSEC1-RELATED"/>
    <property type="match status" value="1"/>
</dbReference>
<feature type="region of interest" description="Disordered" evidence="1">
    <location>
        <begin position="654"/>
        <end position="683"/>
    </location>
</feature>
<feature type="transmembrane region" description="Helical" evidence="2">
    <location>
        <begin position="1161"/>
        <end position="1189"/>
    </location>
</feature>
<feature type="region of interest" description="Disordered" evidence="1">
    <location>
        <begin position="542"/>
        <end position="565"/>
    </location>
</feature>
<dbReference type="EMBL" id="FLQV01000633">
    <property type="protein sequence ID" value="SBS96868.1"/>
    <property type="molecule type" value="Genomic_DNA"/>
</dbReference>
<protein>
    <recommendedName>
        <fullName evidence="3">Guanylate-binding protein N-terminal domain-containing protein</fullName>
    </recommendedName>
</protein>
<accession>A0A1A8W111</accession>
<feature type="domain" description="Guanylate-binding protein N-terminal" evidence="3">
    <location>
        <begin position="263"/>
        <end position="328"/>
    </location>
</feature>
<keyword evidence="2" id="KW-0812">Transmembrane</keyword>
<keyword evidence="2" id="KW-1133">Transmembrane helix</keyword>
<feature type="transmembrane region" description="Helical" evidence="2">
    <location>
        <begin position="5"/>
        <end position="22"/>
    </location>
</feature>
<feature type="compositionally biased region" description="Acidic residues" evidence="1">
    <location>
        <begin position="666"/>
        <end position="683"/>
    </location>
</feature>
<feature type="domain" description="Guanylate-binding protein N-terminal" evidence="3">
    <location>
        <begin position="126"/>
        <end position="204"/>
    </location>
</feature>
<dbReference type="Gene3D" id="3.40.50.300">
    <property type="entry name" value="P-loop containing nucleotide triphosphate hydrolases"/>
    <property type="match status" value="1"/>
</dbReference>
<reference evidence="6 7" key="1">
    <citation type="submission" date="2016-05" db="EMBL/GenBank/DDBJ databases">
        <authorList>
            <person name="Naeem Raeece"/>
        </authorList>
    </citation>
    <scope>NUCLEOTIDE SEQUENCE [LARGE SCALE GENOMIC DNA]</scope>
</reference>
<gene>
    <name evidence="5" type="ORF">POVCU1_034300</name>
    <name evidence="4" type="ORF">POVCU2_0037270</name>
</gene>
<name>A0A1A8W111_PLAOA</name>
<dbReference type="InterPro" id="IPR027417">
    <property type="entry name" value="P-loop_NTPase"/>
</dbReference>
<feature type="compositionally biased region" description="Polar residues" evidence="1">
    <location>
        <begin position="436"/>
        <end position="446"/>
    </location>
</feature>
<evidence type="ECO:0000256" key="2">
    <source>
        <dbReference type="SAM" id="Phobius"/>
    </source>
</evidence>
<proteinExistence type="predicted"/>
<evidence type="ECO:0000313" key="7">
    <source>
        <dbReference type="Proteomes" id="UP000078560"/>
    </source>
</evidence>
<evidence type="ECO:0000313" key="6">
    <source>
        <dbReference type="Proteomes" id="UP000078546"/>
    </source>
</evidence>
<evidence type="ECO:0000313" key="5">
    <source>
        <dbReference type="EMBL" id="SBS96868.1"/>
    </source>
</evidence>
<dbReference type="GO" id="GO:0005525">
    <property type="term" value="F:GTP binding"/>
    <property type="evidence" value="ECO:0007669"/>
    <property type="project" value="InterPro"/>
</dbReference>
<evidence type="ECO:0000259" key="3">
    <source>
        <dbReference type="Pfam" id="PF02263"/>
    </source>
</evidence>
<dbReference type="InterPro" id="IPR015894">
    <property type="entry name" value="Guanylate-bd_N"/>
</dbReference>
<reference evidence="4" key="2">
    <citation type="submission" date="2016-05" db="EMBL/GenBank/DDBJ databases">
        <authorList>
            <person name="Lavstsen T."/>
            <person name="Jespersen J.S."/>
        </authorList>
    </citation>
    <scope>NUCLEOTIDE SEQUENCE [LARGE SCALE GENOMIC DNA]</scope>
</reference>
<feature type="region of interest" description="Disordered" evidence="1">
    <location>
        <begin position="29"/>
        <end position="76"/>
    </location>
</feature>